<dbReference type="InterPro" id="IPR004139">
    <property type="entry name" value="Glyco_trans_13"/>
</dbReference>
<feature type="non-terminal residue" evidence="16">
    <location>
        <position position="1"/>
    </location>
</feature>
<dbReference type="GO" id="GO:0000139">
    <property type="term" value="C:Golgi membrane"/>
    <property type="evidence" value="ECO:0007669"/>
    <property type="project" value="UniProtKB-SubCell"/>
</dbReference>
<feature type="region of interest" description="Disordered" evidence="15">
    <location>
        <begin position="458"/>
        <end position="483"/>
    </location>
</feature>
<evidence type="ECO:0000256" key="1">
    <source>
        <dbReference type="ARBA" id="ARBA00001936"/>
    </source>
</evidence>
<evidence type="ECO:0000256" key="7">
    <source>
        <dbReference type="ARBA" id="ARBA00022692"/>
    </source>
</evidence>
<dbReference type="Pfam" id="PF03071">
    <property type="entry name" value="GNT-I"/>
    <property type="match status" value="1"/>
</dbReference>
<evidence type="ECO:0000313" key="16">
    <source>
        <dbReference type="EMBL" id="KAF4698975.1"/>
    </source>
</evidence>
<keyword evidence="5" id="KW-0328">Glycosyltransferase</keyword>
<proteinExistence type="inferred from homology"/>
<feature type="compositionally biased region" description="Basic and acidic residues" evidence="15">
    <location>
        <begin position="465"/>
        <end position="478"/>
    </location>
</feature>
<evidence type="ECO:0000313" key="17">
    <source>
        <dbReference type="Proteomes" id="UP000553632"/>
    </source>
</evidence>
<dbReference type="GO" id="GO:0035082">
    <property type="term" value="P:axoneme assembly"/>
    <property type="evidence" value="ECO:0007669"/>
    <property type="project" value="InterPro"/>
</dbReference>
<evidence type="ECO:0000256" key="5">
    <source>
        <dbReference type="ARBA" id="ARBA00022676"/>
    </source>
</evidence>
<dbReference type="SUPFAM" id="SSF53448">
    <property type="entry name" value="Nucleotide-diphospho-sugar transferases"/>
    <property type="match status" value="1"/>
</dbReference>
<dbReference type="InterPro" id="IPR037386">
    <property type="entry name" value="CCDC40"/>
</dbReference>
<feature type="coiled-coil region" evidence="14">
    <location>
        <begin position="1054"/>
        <end position="1081"/>
    </location>
</feature>
<comment type="pathway">
    <text evidence="3">Protein modification; protein glycosylation.</text>
</comment>
<keyword evidence="7" id="KW-0812">Transmembrane</keyword>
<keyword evidence="9" id="KW-0735">Signal-anchor</keyword>
<feature type="coiled-coil region" evidence="14">
    <location>
        <begin position="505"/>
        <end position="709"/>
    </location>
</feature>
<evidence type="ECO:0008006" key="18">
    <source>
        <dbReference type="Google" id="ProtNLM"/>
    </source>
</evidence>
<dbReference type="UniPathway" id="UPA00378"/>
<evidence type="ECO:0000256" key="15">
    <source>
        <dbReference type="SAM" id="MobiDB-lite"/>
    </source>
</evidence>
<accession>A0A7J6PSD2</accession>
<dbReference type="GO" id="GO:0046872">
    <property type="term" value="F:metal ion binding"/>
    <property type="evidence" value="ECO:0007669"/>
    <property type="project" value="UniProtKB-KW"/>
</dbReference>
<evidence type="ECO:0000256" key="9">
    <source>
        <dbReference type="ARBA" id="ARBA00022968"/>
    </source>
</evidence>
<evidence type="ECO:0000256" key="6">
    <source>
        <dbReference type="ARBA" id="ARBA00022679"/>
    </source>
</evidence>
<comment type="similarity">
    <text evidence="4">Belongs to the glycosyltransferase 13 family.</text>
</comment>
<evidence type="ECO:0000256" key="4">
    <source>
        <dbReference type="ARBA" id="ARBA00006492"/>
    </source>
</evidence>
<dbReference type="Gene3D" id="3.90.550.10">
    <property type="entry name" value="Spore Coat Polysaccharide Biosynthesis Protein SpsA, Chain A"/>
    <property type="match status" value="1"/>
</dbReference>
<protein>
    <recommendedName>
        <fullName evidence="18">Alpha-1,3-mannosyl-glycoprotein 2-beta-N-acetylglucosaminyltransferase</fullName>
    </recommendedName>
</protein>
<evidence type="ECO:0000256" key="14">
    <source>
        <dbReference type="SAM" id="Coils"/>
    </source>
</evidence>
<dbReference type="EMBL" id="JABANO010038181">
    <property type="protein sequence ID" value="KAF4698975.1"/>
    <property type="molecule type" value="Genomic_DNA"/>
</dbReference>
<keyword evidence="12" id="KW-0472">Membrane</keyword>
<keyword evidence="8" id="KW-0479">Metal-binding</keyword>
<gene>
    <name evidence="16" type="ORF">FOZ63_022270</name>
</gene>
<evidence type="ECO:0000256" key="11">
    <source>
        <dbReference type="ARBA" id="ARBA00023034"/>
    </source>
</evidence>
<dbReference type="Proteomes" id="UP000553632">
    <property type="component" value="Unassembled WGS sequence"/>
</dbReference>
<evidence type="ECO:0000256" key="2">
    <source>
        <dbReference type="ARBA" id="ARBA00004323"/>
    </source>
</evidence>
<sequence>MAHDREQYLASCLESLLALDGIQLFTMYVSLDEVSAFNRMEGVIRDKERQYGRKIGVWHRPLLPPLTAYDTLPSSKIAAHYRYALEQVYTVHQHDYVIMVENDLIFAPDFLTLFINTAKLLEDDDSLYCISGWNDNGFIEYATNETTLYRTHFFPGLGWMAHRSLWERIRWKWPNAPTTGWDHWMRLSTTHEGRECIYPEVPRSRHIAVEGSNVHAADQAGIYQRMALSRGGGGVGGGGVGGGGIKMREYDEALRKMISLAIPSTLDQLTNILIQGQQAADSNAGGLVPTDRIYMIPYLREEYPIIQQRLNLFPNYFRGQHKGVVIINIHAARTRLIFIDRRSGHQWLPNNTSVTPPPLMTYLSASRGVSCNDACHNNNGMVCYDHLLEFANDCHVMLAHFPCEQGCGHQLGLELPAYVLDGGLHTFGQCLVTDHGAPSCLTSHPSTARMCVCLPPPPSSTTNNMKKDDRPISNHQRDEEEEEEDMIDFLGPNHALMAPLQTALLNRMMRKLDRISIVLKDKEEEGRRLRQHREELGAQLYAFQQQLGSLQSNLEEANHSREDTDDKVKKVKERTEVLIEEYDSVNRNTRDQMLMLEKVREERNRVLHVVEQLKRYREDLEGNIALKKRAAYKGESNVQVVEKDKAQQDLLIDELTRALRGKNEDIALLEGQVEVQIKERDNARIMIRWQEATQALEEINDERKVIKQEVGSNYIGLSRRDQTMQKIMESANAITADILMVMGMVVDMETEERTLGKSISKRRELEEQLQGHVNKNKYEIAELKRLIENGGRGKEALAEEYELLSKSLMTINGDNDALEGIRKKHERECDNIEKDIQVVGRSIKAVEEAILEYIGQETTINRDTINTIKETKAMQEGNIEKEGDITEAQNESARAKVDVLNIKAHNNALADRAQELEGQLTQAEDLCRRYDEEVVRRMRQIDKRQLMVERLNKEYDDKRSGLAGIAAEEAEALGPLEAKIRGIRNEIEECRKKSEVMQKKWILSQSELMAINDDEEQMRQRNDILYTKIIRMSQILDEKLRRLMSAIEQRVKDNKMCNREIRQLREDMLRINKRIGEYREKEGRVGSELKDIESRMVTRLSKKEEEMSTAHETVDRSKELSLKLEADMIESERQLAQWEKKIKLEEDLQESLDPNVGQSELGAMRKEIHRMELRYRQL</sequence>
<keyword evidence="17" id="KW-1185">Reference proteome</keyword>
<keyword evidence="13" id="KW-0464">Manganese</keyword>
<feature type="coiled-coil region" evidence="14">
    <location>
        <begin position="906"/>
        <end position="933"/>
    </location>
</feature>
<comment type="subcellular location">
    <subcellularLocation>
        <location evidence="2">Golgi apparatus membrane</location>
        <topology evidence="2">Single-pass type II membrane protein</topology>
    </subcellularLocation>
</comment>
<keyword evidence="11" id="KW-0333">Golgi apparatus</keyword>
<dbReference type="AlphaFoldDB" id="A0A7J6PSD2"/>
<dbReference type="InterPro" id="IPR029044">
    <property type="entry name" value="Nucleotide-diphossugar_trans"/>
</dbReference>
<evidence type="ECO:0000256" key="3">
    <source>
        <dbReference type="ARBA" id="ARBA00004922"/>
    </source>
</evidence>
<comment type="caution">
    <text evidence="16">The sequence shown here is derived from an EMBL/GenBank/DDBJ whole genome shotgun (WGS) entry which is preliminary data.</text>
</comment>
<keyword evidence="14" id="KW-0175">Coiled coil</keyword>
<reference evidence="16 17" key="1">
    <citation type="submission" date="2020-04" db="EMBL/GenBank/DDBJ databases">
        <title>Perkinsus olseni comparative genomics.</title>
        <authorList>
            <person name="Bogema D.R."/>
        </authorList>
    </citation>
    <scope>NUCLEOTIDE SEQUENCE [LARGE SCALE GENOMIC DNA]</scope>
    <source>
        <strain evidence="16 17">ATCC PRA-207</strain>
    </source>
</reference>
<name>A0A7J6PSD2_PEROL</name>
<keyword evidence="6" id="KW-0808">Transferase</keyword>
<organism evidence="16 17">
    <name type="scientific">Perkinsus olseni</name>
    <name type="common">Perkinsus atlanticus</name>
    <dbReference type="NCBI Taxonomy" id="32597"/>
    <lineage>
        <taxon>Eukaryota</taxon>
        <taxon>Sar</taxon>
        <taxon>Alveolata</taxon>
        <taxon>Perkinsozoa</taxon>
        <taxon>Perkinsea</taxon>
        <taxon>Perkinsida</taxon>
        <taxon>Perkinsidae</taxon>
        <taxon>Perkinsus</taxon>
    </lineage>
</organism>
<dbReference type="FunFam" id="3.90.550.10:FF:000252">
    <property type="entry name" value="Protein O-linked-mannose beta-1,2-N-acetylglucosaminyltransferase 1"/>
    <property type="match status" value="1"/>
</dbReference>
<dbReference type="PANTHER" id="PTHR16275">
    <property type="entry name" value="COILED-COIL DOMAIN-CONTAINING PROTEIN 40"/>
    <property type="match status" value="1"/>
</dbReference>
<dbReference type="PANTHER" id="PTHR16275:SF8">
    <property type="entry name" value="COILED-COIL DOMAIN-CONTAINING PROTEIN 40"/>
    <property type="match status" value="1"/>
</dbReference>
<feature type="coiled-coil region" evidence="14">
    <location>
        <begin position="1121"/>
        <end position="1148"/>
    </location>
</feature>
<dbReference type="GO" id="GO:0008375">
    <property type="term" value="F:acetylglucosaminyltransferase activity"/>
    <property type="evidence" value="ECO:0007669"/>
    <property type="project" value="InterPro"/>
</dbReference>
<evidence type="ECO:0000256" key="10">
    <source>
        <dbReference type="ARBA" id="ARBA00022989"/>
    </source>
</evidence>
<keyword evidence="10" id="KW-1133">Transmembrane helix</keyword>
<comment type="cofactor">
    <cofactor evidence="1">
        <name>Mn(2+)</name>
        <dbReference type="ChEBI" id="CHEBI:29035"/>
    </cofactor>
</comment>
<evidence type="ECO:0000256" key="8">
    <source>
        <dbReference type="ARBA" id="ARBA00022723"/>
    </source>
</evidence>
<evidence type="ECO:0000256" key="13">
    <source>
        <dbReference type="ARBA" id="ARBA00023211"/>
    </source>
</evidence>
<evidence type="ECO:0000256" key="12">
    <source>
        <dbReference type="ARBA" id="ARBA00023136"/>
    </source>
</evidence>